<organism evidence="2 3">
    <name type="scientific">Vespula squamosa</name>
    <name type="common">Southern yellow jacket</name>
    <name type="synonym">Wasp</name>
    <dbReference type="NCBI Taxonomy" id="30214"/>
    <lineage>
        <taxon>Eukaryota</taxon>
        <taxon>Metazoa</taxon>
        <taxon>Ecdysozoa</taxon>
        <taxon>Arthropoda</taxon>
        <taxon>Hexapoda</taxon>
        <taxon>Insecta</taxon>
        <taxon>Pterygota</taxon>
        <taxon>Neoptera</taxon>
        <taxon>Endopterygota</taxon>
        <taxon>Hymenoptera</taxon>
        <taxon>Apocrita</taxon>
        <taxon>Aculeata</taxon>
        <taxon>Vespoidea</taxon>
        <taxon>Vespidae</taxon>
        <taxon>Vespinae</taxon>
        <taxon>Vespula</taxon>
    </lineage>
</organism>
<sequence>MREYRRRERRRKRKKKRKKKKKEKRRRENKDNKRKRGIYKVLPDNRLAKGREDFEWKIQWMVEGGLRRRRVVCYGFSRCLRDGHVQDSSSLVDESSGRWEKKKQEEEE</sequence>
<proteinExistence type="predicted"/>
<keyword evidence="3" id="KW-1185">Reference proteome</keyword>
<feature type="compositionally biased region" description="Basic residues" evidence="1">
    <location>
        <begin position="7"/>
        <end position="25"/>
    </location>
</feature>
<dbReference type="EMBL" id="JAUDFV010000141">
    <property type="protein sequence ID" value="KAL2722808.1"/>
    <property type="molecule type" value="Genomic_DNA"/>
</dbReference>
<name>A0ABD2AQB0_VESSQ</name>
<gene>
    <name evidence="2" type="ORF">V1478_009671</name>
</gene>
<protein>
    <submittedName>
        <fullName evidence="2">Uncharacterized protein</fullName>
    </submittedName>
</protein>
<evidence type="ECO:0000313" key="3">
    <source>
        <dbReference type="Proteomes" id="UP001607302"/>
    </source>
</evidence>
<evidence type="ECO:0000256" key="1">
    <source>
        <dbReference type="SAM" id="MobiDB-lite"/>
    </source>
</evidence>
<accession>A0ABD2AQB0</accession>
<reference evidence="2 3" key="1">
    <citation type="journal article" date="2024" name="Ann. Entomol. Soc. Am.">
        <title>Genomic analyses of the southern and eastern yellowjacket wasps (Hymenoptera: Vespidae) reveal evolutionary signatures of social life.</title>
        <authorList>
            <person name="Catto M.A."/>
            <person name="Caine P.B."/>
            <person name="Orr S.E."/>
            <person name="Hunt B.G."/>
            <person name="Goodisman M.A.D."/>
        </authorList>
    </citation>
    <scope>NUCLEOTIDE SEQUENCE [LARGE SCALE GENOMIC DNA]</scope>
    <source>
        <strain evidence="2">233</strain>
        <tissue evidence="2">Head and thorax</tissue>
    </source>
</reference>
<dbReference type="Proteomes" id="UP001607302">
    <property type="component" value="Unassembled WGS sequence"/>
</dbReference>
<dbReference type="AlphaFoldDB" id="A0ABD2AQB0"/>
<feature type="region of interest" description="Disordered" evidence="1">
    <location>
        <begin position="86"/>
        <end position="108"/>
    </location>
</feature>
<feature type="compositionally biased region" description="Basic and acidic residues" evidence="1">
    <location>
        <begin position="95"/>
        <end position="108"/>
    </location>
</feature>
<comment type="caution">
    <text evidence="2">The sequence shown here is derived from an EMBL/GenBank/DDBJ whole genome shotgun (WGS) entry which is preliminary data.</text>
</comment>
<evidence type="ECO:0000313" key="2">
    <source>
        <dbReference type="EMBL" id="KAL2722808.1"/>
    </source>
</evidence>
<feature type="region of interest" description="Disordered" evidence="1">
    <location>
        <begin position="1"/>
        <end position="39"/>
    </location>
</feature>